<organism evidence="7 8">
    <name type="scientific">Candidatus Paracaedimonas acanthamoebae</name>
    <dbReference type="NCBI Taxonomy" id="244581"/>
    <lineage>
        <taxon>Bacteria</taxon>
        <taxon>Pseudomonadati</taxon>
        <taxon>Pseudomonadota</taxon>
        <taxon>Alphaproteobacteria</taxon>
        <taxon>Holosporales</taxon>
        <taxon>Caedimonadaceae</taxon>
        <taxon>Candidatus Paracaedimonas</taxon>
    </lineage>
</organism>
<proteinExistence type="predicted"/>
<dbReference type="PROSITE" id="PS51635">
    <property type="entry name" value="PNPLA"/>
    <property type="match status" value="1"/>
</dbReference>
<dbReference type="EMBL" id="JAFKGL010000018">
    <property type="protein sequence ID" value="MBN9413193.1"/>
    <property type="molecule type" value="Genomic_DNA"/>
</dbReference>
<evidence type="ECO:0000256" key="2">
    <source>
        <dbReference type="ARBA" id="ARBA00022963"/>
    </source>
</evidence>
<dbReference type="Gene3D" id="3.40.1090.10">
    <property type="entry name" value="Cytosolic phospholipase A2 catalytic domain"/>
    <property type="match status" value="1"/>
</dbReference>
<feature type="compositionally biased region" description="Basic and acidic residues" evidence="5">
    <location>
        <begin position="1"/>
        <end position="18"/>
    </location>
</feature>
<dbReference type="InterPro" id="IPR002641">
    <property type="entry name" value="PNPLA_dom"/>
</dbReference>
<evidence type="ECO:0000313" key="8">
    <source>
        <dbReference type="Proteomes" id="UP000664414"/>
    </source>
</evidence>
<feature type="region of interest" description="Disordered" evidence="5">
    <location>
        <begin position="1"/>
        <end position="20"/>
    </location>
</feature>
<evidence type="ECO:0000256" key="5">
    <source>
        <dbReference type="SAM" id="MobiDB-lite"/>
    </source>
</evidence>
<dbReference type="PANTHER" id="PTHR14226">
    <property type="entry name" value="NEUROPATHY TARGET ESTERASE/SWISS CHEESE D.MELANOGASTER"/>
    <property type="match status" value="1"/>
</dbReference>
<evidence type="ECO:0000313" key="7">
    <source>
        <dbReference type="EMBL" id="MBN9413193.1"/>
    </source>
</evidence>
<sequence length="354" mass="39544">MEKSKKTAKESPQKEVKGAKKRINVALQGGGSHGAYTWGVLDALLEDERIDIEGVAGTSAGGMNATATAMGLLKNGNQGAREYLSQLWHKIGESSKTSPIKPNPIKKLVKDFDISSNPMFMMMQYMSSILSPYQLNPTNAHPLQKVVRELFDFGALARSKDPKLFLCATHVATGKLKIFSGEELSEEAVLASACVPTLFQAREIDGEFYWDGGFIGNPPIYPLIYNCESPDILVIQIRRVHDPKMPYTSHEIANRLGEITQNACLTREMRSIHFITQLIDNGTIPAGKLKRLHMHMIRDDAFFGSIDRASGFCADPDFLDYLFQAGRRMGREWLRENFDKIGKETTAEIEHDFI</sequence>
<keyword evidence="2 4" id="KW-0442">Lipid degradation</keyword>
<dbReference type="Proteomes" id="UP000664414">
    <property type="component" value="Unassembled WGS sequence"/>
</dbReference>
<evidence type="ECO:0000256" key="1">
    <source>
        <dbReference type="ARBA" id="ARBA00022801"/>
    </source>
</evidence>
<comment type="caution">
    <text evidence="7">The sequence shown here is derived from an EMBL/GenBank/DDBJ whole genome shotgun (WGS) entry which is preliminary data.</text>
</comment>
<dbReference type="InterPro" id="IPR050301">
    <property type="entry name" value="NTE"/>
</dbReference>
<gene>
    <name evidence="7" type="ORF">J0H12_04640</name>
</gene>
<keyword evidence="3 4" id="KW-0443">Lipid metabolism</keyword>
<evidence type="ECO:0000256" key="3">
    <source>
        <dbReference type="ARBA" id="ARBA00023098"/>
    </source>
</evidence>
<dbReference type="GO" id="GO:0016787">
    <property type="term" value="F:hydrolase activity"/>
    <property type="evidence" value="ECO:0007669"/>
    <property type="project" value="UniProtKB-UniRule"/>
</dbReference>
<evidence type="ECO:0000256" key="4">
    <source>
        <dbReference type="PROSITE-ProRule" id="PRU01161"/>
    </source>
</evidence>
<feature type="short sequence motif" description="DGA/G" evidence="4">
    <location>
        <begin position="211"/>
        <end position="213"/>
    </location>
</feature>
<dbReference type="SUPFAM" id="SSF52151">
    <property type="entry name" value="FabD/lysophospholipase-like"/>
    <property type="match status" value="1"/>
</dbReference>
<name>A0A8J7Q136_9PROT</name>
<feature type="active site" description="Nucleophile" evidence="4">
    <location>
        <position position="59"/>
    </location>
</feature>
<dbReference type="InterPro" id="IPR016035">
    <property type="entry name" value="Acyl_Trfase/lysoPLipase"/>
</dbReference>
<protein>
    <submittedName>
        <fullName evidence="7">Patatin-like phospholipase family protein</fullName>
    </submittedName>
</protein>
<feature type="short sequence motif" description="GXSXG" evidence="4">
    <location>
        <begin position="57"/>
        <end position="61"/>
    </location>
</feature>
<evidence type="ECO:0000259" key="6">
    <source>
        <dbReference type="PROSITE" id="PS51635"/>
    </source>
</evidence>
<dbReference type="GO" id="GO:0016042">
    <property type="term" value="P:lipid catabolic process"/>
    <property type="evidence" value="ECO:0007669"/>
    <property type="project" value="UniProtKB-UniRule"/>
</dbReference>
<accession>A0A8J7Q136</accession>
<feature type="active site" description="Proton acceptor" evidence="4">
    <location>
        <position position="211"/>
    </location>
</feature>
<dbReference type="AlphaFoldDB" id="A0A8J7Q136"/>
<dbReference type="PANTHER" id="PTHR14226:SF78">
    <property type="entry name" value="SLR0060 PROTEIN"/>
    <property type="match status" value="1"/>
</dbReference>
<dbReference type="Pfam" id="PF01734">
    <property type="entry name" value="Patatin"/>
    <property type="match status" value="1"/>
</dbReference>
<feature type="domain" description="PNPLA" evidence="6">
    <location>
        <begin position="25"/>
        <end position="224"/>
    </location>
</feature>
<reference evidence="7" key="1">
    <citation type="submission" date="2021-02" db="EMBL/GenBank/DDBJ databases">
        <title>Thiocyanate and organic carbon inputs drive convergent selection for specific autotrophic Afipia and Thiobacillus strains within complex microbiomes.</title>
        <authorList>
            <person name="Huddy R.J."/>
            <person name="Sachdeva R."/>
            <person name="Kadzinga F."/>
            <person name="Kantor R.S."/>
            <person name="Harrison S.T.L."/>
            <person name="Banfield J.F."/>
        </authorList>
    </citation>
    <scope>NUCLEOTIDE SEQUENCE</scope>
    <source>
        <strain evidence="7">SCN18_10_11_15_R4_P_38_20</strain>
    </source>
</reference>
<keyword evidence="1 4" id="KW-0378">Hydrolase</keyword>
<feature type="short sequence motif" description="GXGXXG" evidence="4">
    <location>
        <begin position="29"/>
        <end position="34"/>
    </location>
</feature>